<reference evidence="6 7" key="1">
    <citation type="submission" date="2018-05" db="EMBL/GenBank/DDBJ databases">
        <authorList>
            <person name="Goeker M."/>
            <person name="Huntemann M."/>
            <person name="Clum A."/>
            <person name="Pillay M."/>
            <person name="Palaniappan K."/>
            <person name="Varghese N."/>
            <person name="Mikhailova N."/>
            <person name="Stamatis D."/>
            <person name="Reddy T."/>
            <person name="Daum C."/>
            <person name="Shapiro N."/>
            <person name="Ivanova N."/>
            <person name="Kyrpides N."/>
            <person name="Woyke T."/>
        </authorList>
    </citation>
    <scope>NUCLEOTIDE SEQUENCE [LARGE SCALE GENOMIC DNA]</scope>
    <source>
        <strain evidence="6 7">DSM 26524</strain>
    </source>
</reference>
<evidence type="ECO:0000313" key="7">
    <source>
        <dbReference type="Proteomes" id="UP000245412"/>
    </source>
</evidence>
<proteinExistence type="inferred from homology"/>
<organism evidence="6 7">
    <name type="scientific">Murimonas intestini</name>
    <dbReference type="NCBI Taxonomy" id="1337051"/>
    <lineage>
        <taxon>Bacteria</taxon>
        <taxon>Bacillati</taxon>
        <taxon>Bacillota</taxon>
        <taxon>Clostridia</taxon>
        <taxon>Lachnospirales</taxon>
        <taxon>Lachnospiraceae</taxon>
        <taxon>Murimonas</taxon>
    </lineage>
</organism>
<dbReference type="EMBL" id="QGGY01000003">
    <property type="protein sequence ID" value="PWJ77414.1"/>
    <property type="molecule type" value="Genomic_DNA"/>
</dbReference>
<dbReference type="InterPro" id="IPR051923">
    <property type="entry name" value="Glycosyl_Hydrolase_39"/>
</dbReference>
<gene>
    <name evidence="6" type="ORF">C7383_103259</name>
</gene>
<feature type="active site" description="Proton donor" evidence="4">
    <location>
        <position position="162"/>
    </location>
</feature>
<comment type="similarity">
    <text evidence="1">Belongs to the glycosyl hydrolase 39 family.</text>
</comment>
<dbReference type="PRINTS" id="PR00745">
    <property type="entry name" value="GLHYDRLASE39"/>
</dbReference>
<dbReference type="GO" id="GO:0004553">
    <property type="term" value="F:hydrolase activity, hydrolyzing O-glycosyl compounds"/>
    <property type="evidence" value="ECO:0007669"/>
    <property type="project" value="InterPro"/>
</dbReference>
<evidence type="ECO:0000256" key="3">
    <source>
        <dbReference type="ARBA" id="ARBA00023295"/>
    </source>
</evidence>
<keyword evidence="7" id="KW-1185">Reference proteome</keyword>
<dbReference type="PANTHER" id="PTHR12631">
    <property type="entry name" value="ALPHA-L-IDURONIDASE"/>
    <property type="match status" value="1"/>
</dbReference>
<keyword evidence="2" id="KW-0378">Hydrolase</keyword>
<dbReference type="SUPFAM" id="SSF51011">
    <property type="entry name" value="Glycosyl hydrolase domain"/>
    <property type="match status" value="1"/>
</dbReference>
<dbReference type="PANTHER" id="PTHR12631:SF10">
    <property type="entry name" value="BETA-XYLOSIDASE-LIKE PROTEIN-RELATED"/>
    <property type="match status" value="1"/>
</dbReference>
<evidence type="ECO:0000256" key="2">
    <source>
        <dbReference type="ARBA" id="ARBA00022801"/>
    </source>
</evidence>
<keyword evidence="3" id="KW-0326">Glycosidase</keyword>
<sequence>MKKEYKIDETAACQFKNRAGYCVGTGRMGLALQKEYQEQLKLVQEHIGFKYIRGHGIFSDDMGIYQEYEDENGKIIPEYNFTYLDRVMDSYQEMKIKPFLELGFMPQKMAGGEQTVFYWRGNVTPPKSYKAWTDMVQAVLNHLIERYGRDEAVSWPIEVWNEPNLSIFWKDADMEEYFSLFRHTFRAVKEVDEQFQVGGPSICGVDDVNWLRQFLDYCSRNNLMPDFFTRHHYMWSEPVKEGRYSYGKLRDPQEAMEELKVSRTIIDSFRQYQNLPMYITEFNTSYSPDSPVHDSVQNASYVAWLLSRMGEVCDGYSYWTFGDVFEENGVPFSQFHGGFGLVANGAVPKPSFWVFAFFKNLQGRRVHLSDEAVVVQKEDGSYCGVAWNLSFGKQEPLDIELALPCKPGANFCFLQKLVDEEHGNPVKLWHDMGEPSNPSKEQLALLREGAAPWLLTKRLAEEEGYVTAALHLKQDAVVYFELRETEVCSDRGYHIISLNK</sequence>
<dbReference type="Gene3D" id="3.20.20.80">
    <property type="entry name" value="Glycosidases"/>
    <property type="match status" value="1"/>
</dbReference>
<dbReference type="GO" id="GO:0005975">
    <property type="term" value="P:carbohydrate metabolic process"/>
    <property type="evidence" value="ECO:0007669"/>
    <property type="project" value="InterPro"/>
</dbReference>
<evidence type="ECO:0000256" key="1">
    <source>
        <dbReference type="ARBA" id="ARBA00008875"/>
    </source>
</evidence>
<feature type="domain" description="Glycosyl hydrolases family 39 N-terminal catalytic" evidence="5">
    <location>
        <begin position="11"/>
        <end position="466"/>
    </location>
</feature>
<dbReference type="SUPFAM" id="SSF51445">
    <property type="entry name" value="(Trans)glycosidases"/>
    <property type="match status" value="1"/>
</dbReference>
<dbReference type="InterPro" id="IPR049166">
    <property type="entry name" value="GH39_cat"/>
</dbReference>
<comment type="caution">
    <text evidence="6">The sequence shown here is derived from an EMBL/GenBank/DDBJ whole genome shotgun (WGS) entry which is preliminary data.</text>
</comment>
<dbReference type="RefSeq" id="WP_109625515.1">
    <property type="nucleotide sequence ID" value="NZ_CABJAT010000007.1"/>
</dbReference>
<evidence type="ECO:0000313" key="6">
    <source>
        <dbReference type="EMBL" id="PWJ77414.1"/>
    </source>
</evidence>
<dbReference type="InterPro" id="IPR000514">
    <property type="entry name" value="Glyco_hydro_39"/>
</dbReference>
<name>A0AB73T760_9FIRM</name>
<evidence type="ECO:0000256" key="4">
    <source>
        <dbReference type="PIRSR" id="PIRSR600514-1"/>
    </source>
</evidence>
<accession>A0AB73T760</accession>
<dbReference type="Pfam" id="PF01229">
    <property type="entry name" value="Glyco_hydro_39"/>
    <property type="match status" value="1"/>
</dbReference>
<dbReference type="AlphaFoldDB" id="A0AB73T760"/>
<dbReference type="InterPro" id="IPR017853">
    <property type="entry name" value="GH"/>
</dbReference>
<dbReference type="Proteomes" id="UP000245412">
    <property type="component" value="Unassembled WGS sequence"/>
</dbReference>
<protein>
    <submittedName>
        <fullName evidence="6">Xylan 1,4-beta-xylosidase</fullName>
    </submittedName>
</protein>
<evidence type="ECO:0000259" key="5">
    <source>
        <dbReference type="Pfam" id="PF01229"/>
    </source>
</evidence>
<dbReference type="Gene3D" id="2.60.40.1500">
    <property type="entry name" value="Glycosyl hydrolase domain, family 39"/>
    <property type="match status" value="1"/>
</dbReference>